<dbReference type="RefSeq" id="XP_015593850.1">
    <property type="nucleotide sequence ID" value="XM_015738364.2"/>
</dbReference>
<evidence type="ECO:0000256" key="7">
    <source>
        <dbReference type="ARBA" id="ARBA00022842"/>
    </source>
</evidence>
<dbReference type="InterPro" id="IPR023005">
    <property type="entry name" value="Nucleoside_diP_kinase_AS"/>
</dbReference>
<dbReference type="InterPro" id="IPR036850">
    <property type="entry name" value="NDK-like_dom_sf"/>
</dbReference>
<comment type="catalytic activity">
    <reaction evidence="10">
        <text>a 2'-deoxyribonucleoside 5'-diphosphate + ATP = a 2'-deoxyribonucleoside 5'-triphosphate + ADP</text>
        <dbReference type="Rhea" id="RHEA:44640"/>
        <dbReference type="ChEBI" id="CHEBI:30616"/>
        <dbReference type="ChEBI" id="CHEBI:61560"/>
        <dbReference type="ChEBI" id="CHEBI:73316"/>
        <dbReference type="ChEBI" id="CHEBI:456216"/>
        <dbReference type="EC" id="2.7.4.6"/>
    </reaction>
</comment>
<dbReference type="GO" id="GO:0004550">
    <property type="term" value="F:nucleoside diphosphate kinase activity"/>
    <property type="evidence" value="ECO:0007669"/>
    <property type="project" value="UniProtKB-EC"/>
</dbReference>
<dbReference type="GO" id="GO:0005524">
    <property type="term" value="F:ATP binding"/>
    <property type="evidence" value="ECO:0007669"/>
    <property type="project" value="UniProtKB-KW"/>
</dbReference>
<evidence type="ECO:0000256" key="10">
    <source>
        <dbReference type="RuleBase" id="RU004013"/>
    </source>
</evidence>
<dbReference type="GO" id="GO:0006241">
    <property type="term" value="P:CTP biosynthetic process"/>
    <property type="evidence" value="ECO:0007669"/>
    <property type="project" value="InterPro"/>
</dbReference>
<reference evidence="13" key="1">
    <citation type="submission" date="2025-08" db="UniProtKB">
        <authorList>
            <consortium name="RefSeq"/>
        </authorList>
    </citation>
    <scope>IDENTIFICATION</scope>
</reference>
<dbReference type="SMART" id="SM00562">
    <property type="entry name" value="NDK"/>
    <property type="match status" value="1"/>
</dbReference>
<evidence type="ECO:0000259" key="11">
    <source>
        <dbReference type="SMART" id="SM00562"/>
    </source>
</evidence>
<dbReference type="GeneID" id="107267101"/>
<dbReference type="Pfam" id="PF00334">
    <property type="entry name" value="NDK"/>
    <property type="match status" value="1"/>
</dbReference>
<gene>
    <name evidence="13" type="primary">LOC107267101</name>
</gene>
<name>A0AAJ7FIS7_CEPCN</name>
<dbReference type="GO" id="GO:0046872">
    <property type="term" value="F:metal ion binding"/>
    <property type="evidence" value="ECO:0007669"/>
    <property type="project" value="UniProtKB-KW"/>
</dbReference>
<proteinExistence type="inferred from homology"/>
<evidence type="ECO:0000256" key="3">
    <source>
        <dbReference type="ARBA" id="ARBA00022723"/>
    </source>
</evidence>
<evidence type="ECO:0000256" key="1">
    <source>
        <dbReference type="ARBA" id="ARBA00001946"/>
    </source>
</evidence>
<feature type="domain" description="Nucleoside diphosphate kinase-like" evidence="11">
    <location>
        <begin position="7"/>
        <end position="125"/>
    </location>
</feature>
<dbReference type="Proteomes" id="UP000694920">
    <property type="component" value="Unplaced"/>
</dbReference>
<evidence type="ECO:0000256" key="8">
    <source>
        <dbReference type="PROSITE-ProRule" id="PRU00706"/>
    </source>
</evidence>
<protein>
    <recommendedName>
        <fullName evidence="10">Nucleoside diphosphate kinase</fullName>
        <ecNumber evidence="10">2.7.4.6</ecNumber>
    </recommendedName>
</protein>
<keyword evidence="5 10" id="KW-0418">Kinase</keyword>
<comment type="caution">
    <text evidence="8">Lacks conserved residue(s) required for the propagation of feature annotation.</text>
</comment>
<dbReference type="PROSITE" id="PS51374">
    <property type="entry name" value="NDPK_LIKE"/>
    <property type="match status" value="1"/>
</dbReference>
<comment type="cofactor">
    <cofactor evidence="1">
        <name>Mg(2+)</name>
        <dbReference type="ChEBI" id="CHEBI:18420"/>
    </cofactor>
</comment>
<keyword evidence="6 10" id="KW-0067">ATP-binding</keyword>
<dbReference type="InterPro" id="IPR037994">
    <property type="entry name" value="NDPk6"/>
</dbReference>
<evidence type="ECO:0000256" key="5">
    <source>
        <dbReference type="ARBA" id="ARBA00022777"/>
    </source>
</evidence>
<dbReference type="GO" id="GO:0006183">
    <property type="term" value="P:GTP biosynthetic process"/>
    <property type="evidence" value="ECO:0007669"/>
    <property type="project" value="InterPro"/>
</dbReference>
<evidence type="ECO:0000256" key="4">
    <source>
        <dbReference type="ARBA" id="ARBA00022741"/>
    </source>
</evidence>
<sequence length="160" mass="18486">MISKKPLQLTLAILKPHVVKSPFALQKIRDIIIDNDFKVVRSRRTIITREEAEFFYADHKGHDAIVKWRELMGPTKVYQAQYLAPNTIRGTFGLSDTRNAAHGSDSPESAEQEIKIFFKDFNTTKWYQIEEPFFSLGQVRFDPKAFVHIINEVDTTKSTI</sequence>
<dbReference type="PROSITE" id="PS00469">
    <property type="entry name" value="NDPK"/>
    <property type="match status" value="1"/>
</dbReference>
<evidence type="ECO:0000313" key="13">
    <source>
        <dbReference type="RefSeq" id="XP_015593850.1"/>
    </source>
</evidence>
<evidence type="ECO:0000256" key="2">
    <source>
        <dbReference type="ARBA" id="ARBA00022679"/>
    </source>
</evidence>
<dbReference type="SUPFAM" id="SSF54919">
    <property type="entry name" value="Nucleoside diphosphate kinase, NDK"/>
    <property type="match status" value="1"/>
</dbReference>
<keyword evidence="2 10" id="KW-0808">Transferase</keyword>
<dbReference type="Gene3D" id="3.30.70.141">
    <property type="entry name" value="Nucleoside diphosphate kinase-like domain"/>
    <property type="match status" value="2"/>
</dbReference>
<dbReference type="InterPro" id="IPR001564">
    <property type="entry name" value="Nucleoside_diP_kinase"/>
</dbReference>
<keyword evidence="3" id="KW-0479">Metal-binding</keyword>
<dbReference type="InterPro" id="IPR034907">
    <property type="entry name" value="NDK-like_dom"/>
</dbReference>
<comment type="similarity">
    <text evidence="8 9">Belongs to the NDK family.</text>
</comment>
<dbReference type="PRINTS" id="PR01243">
    <property type="entry name" value="NUCDPKINASE"/>
</dbReference>
<dbReference type="PANTHER" id="PTHR46956">
    <property type="entry name" value="NUCLEOSIDE DIPHOSPHATE KINASE 6"/>
    <property type="match status" value="1"/>
</dbReference>
<dbReference type="PANTHER" id="PTHR46956:SF1">
    <property type="entry name" value="NUCLEOSIDE DIPHOSPHATE KINASE 6"/>
    <property type="match status" value="1"/>
</dbReference>
<dbReference type="EC" id="2.7.4.6" evidence="10"/>
<accession>A0AAJ7FIS7</accession>
<evidence type="ECO:0000313" key="12">
    <source>
        <dbReference type="Proteomes" id="UP000694920"/>
    </source>
</evidence>
<keyword evidence="4 10" id="KW-0547">Nucleotide-binding</keyword>
<evidence type="ECO:0000256" key="6">
    <source>
        <dbReference type="ARBA" id="ARBA00022840"/>
    </source>
</evidence>
<evidence type="ECO:0000256" key="9">
    <source>
        <dbReference type="RuleBase" id="RU004011"/>
    </source>
</evidence>
<keyword evidence="7" id="KW-0460">Magnesium</keyword>
<organism evidence="12 13">
    <name type="scientific">Cephus cinctus</name>
    <name type="common">Wheat stem sawfly</name>
    <dbReference type="NCBI Taxonomy" id="211228"/>
    <lineage>
        <taxon>Eukaryota</taxon>
        <taxon>Metazoa</taxon>
        <taxon>Ecdysozoa</taxon>
        <taxon>Arthropoda</taxon>
        <taxon>Hexapoda</taxon>
        <taxon>Insecta</taxon>
        <taxon>Pterygota</taxon>
        <taxon>Neoptera</taxon>
        <taxon>Endopterygota</taxon>
        <taxon>Hymenoptera</taxon>
        <taxon>Cephoidea</taxon>
        <taxon>Cephidae</taxon>
        <taxon>Cephus</taxon>
    </lineage>
</organism>
<dbReference type="AlphaFoldDB" id="A0AAJ7FIS7"/>
<dbReference type="GO" id="GO:0006228">
    <property type="term" value="P:UTP biosynthetic process"/>
    <property type="evidence" value="ECO:0007669"/>
    <property type="project" value="InterPro"/>
</dbReference>
<keyword evidence="12" id="KW-1185">Reference proteome</keyword>